<protein>
    <submittedName>
        <fullName evidence="4">Efflux RND transporter periplasmic adaptor subunit</fullName>
    </submittedName>
</protein>
<dbReference type="RefSeq" id="WP_276657402.1">
    <property type="nucleotide sequence ID" value="NZ_SSFD01000071.1"/>
</dbReference>
<dbReference type="InterPro" id="IPR006143">
    <property type="entry name" value="RND_pump_MFP"/>
</dbReference>
<evidence type="ECO:0000313" key="4">
    <source>
        <dbReference type="EMBL" id="TXH88466.1"/>
    </source>
</evidence>
<feature type="coiled-coil region" evidence="2">
    <location>
        <begin position="97"/>
        <end position="131"/>
    </location>
</feature>
<evidence type="ECO:0000259" key="3">
    <source>
        <dbReference type="Pfam" id="PF25917"/>
    </source>
</evidence>
<dbReference type="AlphaFoldDB" id="A0A5C7SZL4"/>
<evidence type="ECO:0000313" key="5">
    <source>
        <dbReference type="Proteomes" id="UP000321192"/>
    </source>
</evidence>
<organism evidence="4 5">
    <name type="scientific">Thauera aminoaromatica</name>
    <dbReference type="NCBI Taxonomy" id="164330"/>
    <lineage>
        <taxon>Bacteria</taxon>
        <taxon>Pseudomonadati</taxon>
        <taxon>Pseudomonadota</taxon>
        <taxon>Betaproteobacteria</taxon>
        <taxon>Rhodocyclales</taxon>
        <taxon>Zoogloeaceae</taxon>
        <taxon>Thauera</taxon>
    </lineage>
</organism>
<evidence type="ECO:0000256" key="2">
    <source>
        <dbReference type="SAM" id="Coils"/>
    </source>
</evidence>
<evidence type="ECO:0000256" key="1">
    <source>
        <dbReference type="ARBA" id="ARBA00009477"/>
    </source>
</evidence>
<dbReference type="Gene3D" id="2.40.420.20">
    <property type="match status" value="1"/>
</dbReference>
<dbReference type="NCBIfam" id="TIGR01730">
    <property type="entry name" value="RND_mfp"/>
    <property type="match status" value="1"/>
</dbReference>
<dbReference type="Pfam" id="PF25917">
    <property type="entry name" value="BSH_RND"/>
    <property type="match status" value="1"/>
</dbReference>
<dbReference type="Proteomes" id="UP000321192">
    <property type="component" value="Unassembled WGS sequence"/>
</dbReference>
<dbReference type="GO" id="GO:0015562">
    <property type="term" value="F:efflux transmembrane transporter activity"/>
    <property type="evidence" value="ECO:0007669"/>
    <property type="project" value="TreeGrafter"/>
</dbReference>
<dbReference type="EMBL" id="SSFD01000071">
    <property type="protein sequence ID" value="TXH88466.1"/>
    <property type="molecule type" value="Genomic_DNA"/>
</dbReference>
<feature type="coiled-coil region" evidence="2">
    <location>
        <begin position="156"/>
        <end position="183"/>
    </location>
</feature>
<dbReference type="PANTHER" id="PTHR30469">
    <property type="entry name" value="MULTIDRUG RESISTANCE PROTEIN MDTA"/>
    <property type="match status" value="1"/>
</dbReference>
<accession>A0A5C7SZL4</accession>
<proteinExistence type="inferred from homology"/>
<dbReference type="Gene3D" id="1.10.287.470">
    <property type="entry name" value="Helix hairpin bin"/>
    <property type="match status" value="1"/>
</dbReference>
<dbReference type="Gene3D" id="2.40.30.170">
    <property type="match status" value="1"/>
</dbReference>
<name>A0A5C7SZL4_THASP</name>
<dbReference type="InterPro" id="IPR058625">
    <property type="entry name" value="MdtA-like_BSH"/>
</dbReference>
<sequence>MSLPRMKARTLALVAVIVALLAVFANVAMRSGPLAPVKVTVARVEAGVVSPALFGIGTVAARHAYRIGPTAAGRVKRVDVQVGERVRAGQVLGEMDAVDLGDRIRAQEAALERAQAAMREAEARQAFARAQARRYDKLGSLQAASEELALTRRQELEVAEAGLAAAREERTRARAEGAALQAQLANLRLVAPVDGVVTLREVEPGTTVVAGQAVLEVIDPATLWVDLRLDQVNAGGLAAGLPALVVLRSRSGEALAGRVLRVEPKADAVTEELLAKVVFDRLPEPMPPLGELAEVTLALPPLHAAAVIPNAALRREAGAVGVWRRAGEGGLRFVPLKLGASDLDGRVQVREGLAAGDEIVVYSEAGLRAGRRTEVVAALDGAGK</sequence>
<gene>
    <name evidence="4" type="ORF">E6Q80_05435</name>
</gene>
<dbReference type="PANTHER" id="PTHR30469:SF15">
    <property type="entry name" value="HLYD FAMILY OF SECRETION PROTEINS"/>
    <property type="match status" value="1"/>
</dbReference>
<comment type="similarity">
    <text evidence="1">Belongs to the membrane fusion protein (MFP) (TC 8.A.1) family.</text>
</comment>
<dbReference type="SUPFAM" id="SSF111369">
    <property type="entry name" value="HlyD-like secretion proteins"/>
    <property type="match status" value="1"/>
</dbReference>
<dbReference type="GO" id="GO:1990281">
    <property type="term" value="C:efflux pump complex"/>
    <property type="evidence" value="ECO:0007669"/>
    <property type="project" value="TreeGrafter"/>
</dbReference>
<reference evidence="4 5" key="1">
    <citation type="submission" date="2018-09" db="EMBL/GenBank/DDBJ databases">
        <title>Metagenome Assembled Genomes from an Advanced Water Purification Facility.</title>
        <authorList>
            <person name="Stamps B.W."/>
            <person name="Spear J.R."/>
        </authorList>
    </citation>
    <scope>NUCLEOTIDE SEQUENCE [LARGE SCALE GENOMIC DNA]</scope>
    <source>
        <strain evidence="4">Bin_27_1</strain>
    </source>
</reference>
<keyword evidence="2" id="KW-0175">Coiled coil</keyword>
<dbReference type="Gene3D" id="2.40.50.100">
    <property type="match status" value="1"/>
</dbReference>
<comment type="caution">
    <text evidence="4">The sequence shown here is derived from an EMBL/GenBank/DDBJ whole genome shotgun (WGS) entry which is preliminary data.</text>
</comment>
<feature type="domain" description="Multidrug resistance protein MdtA-like barrel-sandwich hybrid" evidence="3">
    <location>
        <begin position="67"/>
        <end position="217"/>
    </location>
</feature>